<gene>
    <name evidence="11" type="ORF">PLOB_00035366</name>
</gene>
<evidence type="ECO:0000259" key="10">
    <source>
        <dbReference type="PROSITE" id="PS50119"/>
    </source>
</evidence>
<proteinExistence type="predicted"/>
<dbReference type="Pfam" id="PF01436">
    <property type="entry name" value="NHL"/>
    <property type="match status" value="3"/>
</dbReference>
<dbReference type="PROSITE" id="PS00518">
    <property type="entry name" value="ZF_RING_1"/>
    <property type="match status" value="1"/>
</dbReference>
<keyword evidence="5" id="KW-0862">Zinc</keyword>
<feature type="repeat" description="Filamin" evidence="7">
    <location>
        <begin position="368"/>
        <end position="452"/>
    </location>
</feature>
<accession>A0ABN8MYD5</accession>
<evidence type="ECO:0000259" key="9">
    <source>
        <dbReference type="PROSITE" id="PS50089"/>
    </source>
</evidence>
<dbReference type="InterPro" id="IPR000315">
    <property type="entry name" value="Znf_B-box"/>
</dbReference>
<keyword evidence="3" id="KW-0677">Repeat</keyword>
<dbReference type="PANTHER" id="PTHR25462:SF296">
    <property type="entry name" value="MEIOTIC P26, ISOFORM F"/>
    <property type="match status" value="1"/>
</dbReference>
<dbReference type="InterPro" id="IPR001258">
    <property type="entry name" value="NHL_repeat"/>
</dbReference>
<dbReference type="Pfam" id="PF13445">
    <property type="entry name" value="zf-RING_UBOX"/>
    <property type="match status" value="1"/>
</dbReference>
<evidence type="ECO:0000256" key="5">
    <source>
        <dbReference type="ARBA" id="ARBA00022833"/>
    </source>
</evidence>
<dbReference type="PROSITE" id="PS50194">
    <property type="entry name" value="FILAMIN_REPEAT"/>
    <property type="match status" value="1"/>
</dbReference>
<keyword evidence="12" id="KW-1185">Reference proteome</keyword>
<dbReference type="InterPro" id="IPR027370">
    <property type="entry name" value="Znf-RING_euk"/>
</dbReference>
<feature type="domain" description="B box-type" evidence="10">
    <location>
        <begin position="153"/>
        <end position="199"/>
    </location>
</feature>
<dbReference type="InterPro" id="IPR047153">
    <property type="entry name" value="TRIM45/56/19-like"/>
</dbReference>
<feature type="repeat" description="NHL" evidence="8">
    <location>
        <begin position="504"/>
        <end position="547"/>
    </location>
</feature>
<dbReference type="InterPro" id="IPR001841">
    <property type="entry name" value="Znf_RING"/>
</dbReference>
<feature type="repeat" description="NHL" evidence="8">
    <location>
        <begin position="470"/>
        <end position="500"/>
    </location>
</feature>
<dbReference type="SMART" id="SM00184">
    <property type="entry name" value="RING"/>
    <property type="match status" value="2"/>
</dbReference>
<evidence type="ECO:0000256" key="3">
    <source>
        <dbReference type="ARBA" id="ARBA00022737"/>
    </source>
</evidence>
<evidence type="ECO:0000313" key="11">
    <source>
        <dbReference type="EMBL" id="CAH3037161.1"/>
    </source>
</evidence>
<dbReference type="PROSITE" id="PS50119">
    <property type="entry name" value="ZF_BBOX"/>
    <property type="match status" value="2"/>
</dbReference>
<comment type="caution">
    <text evidence="11">The sequence shown here is derived from an EMBL/GenBank/DDBJ whole genome shotgun (WGS) entry which is preliminary data.</text>
</comment>
<dbReference type="SUPFAM" id="SSF57845">
    <property type="entry name" value="B-box zinc-binding domain"/>
    <property type="match status" value="1"/>
</dbReference>
<name>A0ABN8MYD5_9CNID</name>
<dbReference type="Gene3D" id="2.40.10.500">
    <property type="match status" value="1"/>
</dbReference>
<evidence type="ECO:0000256" key="2">
    <source>
        <dbReference type="ARBA" id="ARBA00022723"/>
    </source>
</evidence>
<keyword evidence="2" id="KW-0479">Metal-binding</keyword>
<dbReference type="Proteomes" id="UP001159405">
    <property type="component" value="Unassembled WGS sequence"/>
</dbReference>
<dbReference type="SUPFAM" id="SSF101898">
    <property type="entry name" value="NHL repeat"/>
    <property type="match status" value="1"/>
</dbReference>
<dbReference type="InterPro" id="IPR011042">
    <property type="entry name" value="6-blade_b-propeller_TolB-like"/>
</dbReference>
<evidence type="ECO:0000256" key="8">
    <source>
        <dbReference type="PROSITE-ProRule" id="PRU00504"/>
    </source>
</evidence>
<sequence>MESLLKTLKEQVTCSICLDTFTDPKTITCLHTFCCECLKKHALISQRNGKFRCPECQAEVYLPEANRFDKLLTSFHHNRLLSLLAVRQSSDGNETRCSICKIKSAEISYCFECTKFMCSDCVNAHQLFSHFTDGHKVMPVKQFQPEDYEALMKRQSFCSQRYHEREVLRYFCLKCKLCVCQICLTTDHKPHEGHDVELLDKVADVEKGKILERVDMLKGKTKIYREAIHNVAKTELELQTNAMDAKREVSHTVEQMIAEIRERELEIFTLLENTRVSRLEMINSAKTHFQSLLKQINQAVEFGENLLQRSSSSNIMQWKPKLEQCCHYLEDTPILEFPVSSFVKYFPNFEPEKLNVGFVATSEPIIKGMNQVFQAGVESELKVYPRIQDGVKSKLRVEVLVQPVDKVGSLKTYGKEDGSLQVKFTPKVPGTFNILVSINGKVLTTSSYTVQVKQRLIQVVRELELQGESLQAPTGIAVNSKGQIAVADKKKHCVLIIDEERNCVRKLGCHGNNAGQLNYPLGVTYLDDDNILVADQANHRIQQFNVQTGNSVKSFGKKGTGDGEFRNPFSVCVDHKGRVIVADYNNGRIQVLSQNGELLLKFGDSGPGRLSSPCSCIYHEDMFIVPEWGNHCLKVHNNSGTFLHKIGEQGELDDQLHRPWGLCVHKQGNHHNLLVCNARNGRVDQFTMESRFTGKTIDTLEYPVGITTTPDGLILVSDTDAKKIYVLK</sequence>
<evidence type="ECO:0008006" key="13">
    <source>
        <dbReference type="Google" id="ProtNLM"/>
    </source>
</evidence>
<dbReference type="InterPro" id="IPR017868">
    <property type="entry name" value="Filamin/ABP280_repeat-like"/>
</dbReference>
<dbReference type="SUPFAM" id="SSF81296">
    <property type="entry name" value="E set domains"/>
    <property type="match status" value="1"/>
</dbReference>
<dbReference type="Gene3D" id="3.30.160.60">
    <property type="entry name" value="Classic Zinc Finger"/>
    <property type="match status" value="1"/>
</dbReference>
<feature type="domain" description="RING-type" evidence="9">
    <location>
        <begin position="14"/>
        <end position="57"/>
    </location>
</feature>
<evidence type="ECO:0000256" key="7">
    <source>
        <dbReference type="PROSITE-ProRule" id="PRU00087"/>
    </source>
</evidence>
<dbReference type="PANTHER" id="PTHR25462">
    <property type="entry name" value="BONUS, ISOFORM C-RELATED"/>
    <property type="match status" value="1"/>
</dbReference>
<dbReference type="InterPro" id="IPR014756">
    <property type="entry name" value="Ig_E-set"/>
</dbReference>
<dbReference type="PROSITE" id="PS50089">
    <property type="entry name" value="ZF_RING_2"/>
    <property type="match status" value="1"/>
</dbReference>
<dbReference type="EMBL" id="CALNXK010000005">
    <property type="protein sequence ID" value="CAH3037161.1"/>
    <property type="molecule type" value="Genomic_DNA"/>
</dbReference>
<dbReference type="Pfam" id="PF00643">
    <property type="entry name" value="zf-B_box"/>
    <property type="match status" value="1"/>
</dbReference>
<evidence type="ECO:0000256" key="4">
    <source>
        <dbReference type="ARBA" id="ARBA00022771"/>
    </source>
</evidence>
<dbReference type="InterPro" id="IPR017907">
    <property type="entry name" value="Znf_RING_CS"/>
</dbReference>
<dbReference type="SMART" id="SM00336">
    <property type="entry name" value="BBOX"/>
    <property type="match status" value="2"/>
</dbReference>
<dbReference type="Gene3D" id="2.60.40.10">
    <property type="entry name" value="Immunoglobulins"/>
    <property type="match status" value="1"/>
</dbReference>
<feature type="domain" description="B box-type" evidence="10">
    <location>
        <begin position="92"/>
        <end position="140"/>
    </location>
</feature>
<evidence type="ECO:0000313" key="12">
    <source>
        <dbReference type="Proteomes" id="UP001159405"/>
    </source>
</evidence>
<keyword evidence="1" id="KW-0597">Phosphoprotein</keyword>
<protein>
    <recommendedName>
        <fullName evidence="13">E3 ubiquitin-protein ligase TRIM71-like</fullName>
    </recommendedName>
</protein>
<dbReference type="PROSITE" id="PS51125">
    <property type="entry name" value="NHL"/>
    <property type="match status" value="3"/>
</dbReference>
<feature type="repeat" description="NHL" evidence="8">
    <location>
        <begin position="552"/>
        <end position="595"/>
    </location>
</feature>
<evidence type="ECO:0000256" key="1">
    <source>
        <dbReference type="ARBA" id="ARBA00022553"/>
    </source>
</evidence>
<dbReference type="InterPro" id="IPR013783">
    <property type="entry name" value="Ig-like_fold"/>
</dbReference>
<dbReference type="CDD" id="cd05819">
    <property type="entry name" value="NHL"/>
    <property type="match status" value="1"/>
</dbReference>
<organism evidence="11 12">
    <name type="scientific">Porites lobata</name>
    <dbReference type="NCBI Taxonomy" id="104759"/>
    <lineage>
        <taxon>Eukaryota</taxon>
        <taxon>Metazoa</taxon>
        <taxon>Cnidaria</taxon>
        <taxon>Anthozoa</taxon>
        <taxon>Hexacorallia</taxon>
        <taxon>Scleractinia</taxon>
        <taxon>Fungiina</taxon>
        <taxon>Poritidae</taxon>
        <taxon>Porites</taxon>
    </lineage>
</organism>
<evidence type="ECO:0000256" key="6">
    <source>
        <dbReference type="PROSITE-ProRule" id="PRU00024"/>
    </source>
</evidence>
<dbReference type="Gene3D" id="3.30.40.10">
    <property type="entry name" value="Zinc/RING finger domain, C3HC4 (zinc finger)"/>
    <property type="match status" value="1"/>
</dbReference>
<dbReference type="InterPro" id="IPR013083">
    <property type="entry name" value="Znf_RING/FYVE/PHD"/>
</dbReference>
<dbReference type="Gene3D" id="2.120.10.30">
    <property type="entry name" value="TolB, C-terminal domain"/>
    <property type="match status" value="1"/>
</dbReference>
<keyword evidence="4 6" id="KW-0863">Zinc-finger</keyword>
<dbReference type="SUPFAM" id="SSF57850">
    <property type="entry name" value="RING/U-box"/>
    <property type="match status" value="1"/>
</dbReference>
<reference evidence="11 12" key="1">
    <citation type="submission" date="2022-05" db="EMBL/GenBank/DDBJ databases">
        <authorList>
            <consortium name="Genoscope - CEA"/>
            <person name="William W."/>
        </authorList>
    </citation>
    <scope>NUCLEOTIDE SEQUENCE [LARGE SCALE GENOMIC DNA]</scope>
</reference>